<organism evidence="1 2">
    <name type="scientific">Agromyces ramosus</name>
    <dbReference type="NCBI Taxonomy" id="33879"/>
    <lineage>
        <taxon>Bacteria</taxon>
        <taxon>Bacillati</taxon>
        <taxon>Actinomycetota</taxon>
        <taxon>Actinomycetes</taxon>
        <taxon>Micrococcales</taxon>
        <taxon>Microbacteriaceae</taxon>
        <taxon>Agromyces</taxon>
    </lineage>
</organism>
<gene>
    <name evidence="1" type="ORF">EV187_0720</name>
</gene>
<reference evidence="1 2" key="1">
    <citation type="submission" date="2019-02" db="EMBL/GenBank/DDBJ databases">
        <title>Genomic Encyclopedia of Type Strains, Phase IV (KMG-IV): sequencing the most valuable type-strain genomes for metagenomic binning, comparative biology and taxonomic classification.</title>
        <authorList>
            <person name="Goeker M."/>
        </authorList>
    </citation>
    <scope>NUCLEOTIDE SEQUENCE [LARGE SCALE GENOMIC DNA]</scope>
    <source>
        <strain evidence="1 2">DSM 43045</strain>
    </source>
</reference>
<evidence type="ECO:0000313" key="1">
    <source>
        <dbReference type="EMBL" id="RZS68292.1"/>
    </source>
</evidence>
<dbReference type="Gene3D" id="2.30.110.10">
    <property type="entry name" value="Electron Transport, Fmn-binding Protein, Chain A"/>
    <property type="match status" value="1"/>
</dbReference>
<dbReference type="Proteomes" id="UP000293289">
    <property type="component" value="Unassembled WGS sequence"/>
</dbReference>
<dbReference type="EMBL" id="SGWY01000001">
    <property type="protein sequence ID" value="RZS68292.1"/>
    <property type="molecule type" value="Genomic_DNA"/>
</dbReference>
<keyword evidence="2" id="KW-1185">Reference proteome</keyword>
<dbReference type="AlphaFoldDB" id="A0A4Q7MND9"/>
<dbReference type="InterPro" id="IPR004378">
    <property type="entry name" value="F420H2_quin_Rdtase"/>
</dbReference>
<evidence type="ECO:0000313" key="2">
    <source>
        <dbReference type="Proteomes" id="UP000293289"/>
    </source>
</evidence>
<sequence>MRCVIRSHCMNETSHQSRVPDTRVAGAPPRRLVNATAPIARALAGRRWVPLWALIRHRGRRSGTAYETPIAVVPTTDASIVMIGLPWGAKTNWARNVVAADGASLRWRGRDVELVHPRIVDGAEAVGFAKAPFRPLLKRFPAAIVFRRG</sequence>
<dbReference type="GO" id="GO:0016491">
    <property type="term" value="F:oxidoreductase activity"/>
    <property type="evidence" value="ECO:0007669"/>
    <property type="project" value="InterPro"/>
</dbReference>
<comment type="caution">
    <text evidence="1">The sequence shown here is derived from an EMBL/GenBank/DDBJ whole genome shotgun (WGS) entry which is preliminary data.</text>
</comment>
<accession>A0A4Q7MND9</accession>
<dbReference type="NCBIfam" id="TIGR00026">
    <property type="entry name" value="hi_GC_TIGR00026"/>
    <property type="match status" value="1"/>
</dbReference>
<proteinExistence type="predicted"/>
<name>A0A4Q7MND9_9MICO</name>
<protein>
    <submittedName>
        <fullName evidence="1">Deazaflavin-dependent oxidoreductase (Nitroreductase family)</fullName>
    </submittedName>
</protein>
<dbReference type="InterPro" id="IPR012349">
    <property type="entry name" value="Split_barrel_FMN-bd"/>
</dbReference>